<dbReference type="EMBL" id="AP025739">
    <property type="protein sequence ID" value="BDI28685.1"/>
    <property type="molecule type" value="Genomic_DNA"/>
</dbReference>
<feature type="region of interest" description="Disordered" evidence="1">
    <location>
        <begin position="115"/>
        <end position="182"/>
    </location>
</feature>
<dbReference type="RefSeq" id="WP_125206192.1">
    <property type="nucleotide sequence ID" value="NZ_AP025739.1"/>
</dbReference>
<evidence type="ECO:0000313" key="3">
    <source>
        <dbReference type="Proteomes" id="UP000287394"/>
    </source>
</evidence>
<name>A0A402D1M2_9BACT</name>
<protein>
    <submittedName>
        <fullName evidence="2">Uncharacterized protein</fullName>
    </submittedName>
</protein>
<sequence>MTEPPDVVMLACQRAAVSLKWKVVAQERTRIVVRETQQAEQLQIPVQVEAKILPLSEGSGVEIAASNVGFGSAQNQRVQAQAAAFLKKVRYEIDRPNMERRQHEMEAERLAQIQREREADERASIEEAAQRAAARASIMQQLHSAPAEAPVHSTATATEEHPEPAAPVVPAETPAAPAPEAPAETFDSLLEHVSAAPRQSPSSYATLGKDTQAAAPPTDLVADLERLSNLHKIGALTEDEFRMAKRKLLRL</sequence>
<feature type="compositionally biased region" description="Low complexity" evidence="1">
    <location>
        <begin position="130"/>
        <end position="141"/>
    </location>
</feature>
<keyword evidence="3" id="KW-1185">Reference proteome</keyword>
<feature type="compositionally biased region" description="Basic and acidic residues" evidence="1">
    <location>
        <begin position="115"/>
        <end position="129"/>
    </location>
</feature>
<evidence type="ECO:0000256" key="1">
    <source>
        <dbReference type="SAM" id="MobiDB-lite"/>
    </source>
</evidence>
<proteinExistence type="predicted"/>
<accession>A0A402D1M2</accession>
<organism evidence="2 3">
    <name type="scientific">Capsulimonas corticalis</name>
    <dbReference type="NCBI Taxonomy" id="2219043"/>
    <lineage>
        <taxon>Bacteria</taxon>
        <taxon>Bacillati</taxon>
        <taxon>Armatimonadota</taxon>
        <taxon>Armatimonadia</taxon>
        <taxon>Capsulimonadales</taxon>
        <taxon>Capsulimonadaceae</taxon>
        <taxon>Capsulimonas</taxon>
    </lineage>
</organism>
<gene>
    <name evidence="2" type="ORF">CCAX7_007360</name>
</gene>
<evidence type="ECO:0000313" key="2">
    <source>
        <dbReference type="EMBL" id="BDI28685.1"/>
    </source>
</evidence>
<feature type="compositionally biased region" description="Low complexity" evidence="1">
    <location>
        <begin position="166"/>
        <end position="175"/>
    </location>
</feature>
<dbReference type="KEGG" id="ccot:CCAX7_007360"/>
<dbReference type="OrthoDB" id="5996503at2"/>
<dbReference type="Proteomes" id="UP000287394">
    <property type="component" value="Chromosome"/>
</dbReference>
<dbReference type="AlphaFoldDB" id="A0A402D1M2"/>
<reference evidence="2 3" key="1">
    <citation type="journal article" date="2019" name="Int. J. Syst. Evol. Microbiol.">
        <title>Capsulimonas corticalis gen. nov., sp. nov., an aerobic capsulated bacterium, of a novel bacterial order, Capsulimonadales ord. nov., of the class Armatimonadia of the phylum Armatimonadetes.</title>
        <authorList>
            <person name="Li J."/>
            <person name="Kudo C."/>
            <person name="Tonouchi A."/>
        </authorList>
    </citation>
    <scope>NUCLEOTIDE SEQUENCE [LARGE SCALE GENOMIC DNA]</scope>
    <source>
        <strain evidence="2 3">AX-7</strain>
    </source>
</reference>